<feature type="transmembrane region" description="Helical" evidence="15">
    <location>
        <begin position="317"/>
        <end position="337"/>
    </location>
</feature>
<organism evidence="17 18">
    <name type="scientific">Hermanssonia centrifuga</name>
    <dbReference type="NCBI Taxonomy" id="98765"/>
    <lineage>
        <taxon>Eukaryota</taxon>
        <taxon>Fungi</taxon>
        <taxon>Dikarya</taxon>
        <taxon>Basidiomycota</taxon>
        <taxon>Agaricomycotina</taxon>
        <taxon>Agaricomycetes</taxon>
        <taxon>Polyporales</taxon>
        <taxon>Meruliaceae</taxon>
        <taxon>Hermanssonia</taxon>
    </lineage>
</organism>
<dbReference type="PANTHER" id="PTHR32361:SF9">
    <property type="entry name" value="FERRIC REDUCTASE TRANSMEMBRANE COMPONENT 3-RELATED"/>
    <property type="match status" value="1"/>
</dbReference>
<evidence type="ECO:0000256" key="3">
    <source>
        <dbReference type="ARBA" id="ARBA00012668"/>
    </source>
</evidence>
<dbReference type="SFLD" id="SFLDS00052">
    <property type="entry name" value="Ferric_Reductase_Domain"/>
    <property type="match status" value="1"/>
</dbReference>
<accession>A0A4S4KQX5</accession>
<feature type="compositionally biased region" description="Low complexity" evidence="14">
    <location>
        <begin position="93"/>
        <end position="108"/>
    </location>
</feature>
<dbReference type="Pfam" id="PF01794">
    <property type="entry name" value="Ferric_reduct"/>
    <property type="match status" value="1"/>
</dbReference>
<feature type="transmembrane region" description="Helical" evidence="15">
    <location>
        <begin position="227"/>
        <end position="249"/>
    </location>
</feature>
<dbReference type="GO" id="GO:0005886">
    <property type="term" value="C:plasma membrane"/>
    <property type="evidence" value="ECO:0007669"/>
    <property type="project" value="UniProtKB-SubCell"/>
</dbReference>
<evidence type="ECO:0000256" key="10">
    <source>
        <dbReference type="ARBA" id="ARBA00023065"/>
    </source>
</evidence>
<keyword evidence="12" id="KW-0325">Glycoprotein</keyword>
<dbReference type="SUPFAM" id="SSF63380">
    <property type="entry name" value="Riboflavin synthase domain-like"/>
    <property type="match status" value="1"/>
</dbReference>
<feature type="transmembrane region" description="Helical" evidence="15">
    <location>
        <begin position="292"/>
        <end position="310"/>
    </location>
</feature>
<dbReference type="GO" id="GO:0052851">
    <property type="term" value="F:ferric-chelate reductase (NADPH) activity"/>
    <property type="evidence" value="ECO:0007669"/>
    <property type="project" value="UniProtKB-EC"/>
</dbReference>
<evidence type="ECO:0000256" key="11">
    <source>
        <dbReference type="ARBA" id="ARBA00023136"/>
    </source>
</evidence>
<comment type="similarity">
    <text evidence="2">Belongs to the ferric reductase (FRE) family.</text>
</comment>
<comment type="subcellular location">
    <subcellularLocation>
        <location evidence="1">Cell membrane</location>
        <topology evidence="1">Multi-pass membrane protein</topology>
    </subcellularLocation>
</comment>
<evidence type="ECO:0000256" key="1">
    <source>
        <dbReference type="ARBA" id="ARBA00004651"/>
    </source>
</evidence>
<name>A0A4S4KQX5_9APHY</name>
<reference evidence="17 18" key="1">
    <citation type="submission" date="2019-02" db="EMBL/GenBank/DDBJ databases">
        <title>Genome sequencing of the rare red list fungi Phlebia centrifuga.</title>
        <authorList>
            <person name="Buettner E."/>
            <person name="Kellner H."/>
        </authorList>
    </citation>
    <scope>NUCLEOTIDE SEQUENCE [LARGE SCALE GENOMIC DNA]</scope>
    <source>
        <strain evidence="17 18">DSM 108282</strain>
    </source>
</reference>
<dbReference type="Gene3D" id="3.40.50.80">
    <property type="entry name" value="Nucleotide-binding domain of ferredoxin-NADP reductase (FNR) module"/>
    <property type="match status" value="1"/>
</dbReference>
<evidence type="ECO:0000313" key="18">
    <source>
        <dbReference type="Proteomes" id="UP000309038"/>
    </source>
</evidence>
<dbReference type="InterPro" id="IPR017938">
    <property type="entry name" value="Riboflavin_synthase-like_b-brl"/>
</dbReference>
<evidence type="ECO:0000256" key="8">
    <source>
        <dbReference type="ARBA" id="ARBA00022989"/>
    </source>
</evidence>
<feature type="transmembrane region" description="Helical" evidence="15">
    <location>
        <begin position="261"/>
        <end position="280"/>
    </location>
</feature>
<feature type="region of interest" description="Disordered" evidence="14">
    <location>
        <begin position="82"/>
        <end position="111"/>
    </location>
</feature>
<evidence type="ECO:0000259" key="16">
    <source>
        <dbReference type="PROSITE" id="PS51384"/>
    </source>
</evidence>
<proteinExistence type="inferred from homology"/>
<keyword evidence="6 15" id="KW-0812">Transmembrane</keyword>
<evidence type="ECO:0000256" key="12">
    <source>
        <dbReference type="ARBA" id="ARBA00023180"/>
    </source>
</evidence>
<protein>
    <recommendedName>
        <fullName evidence="3">ferric-chelate reductase (NADPH)</fullName>
        <ecNumber evidence="3">1.16.1.9</ecNumber>
    </recommendedName>
</protein>
<dbReference type="Pfam" id="PF08022">
    <property type="entry name" value="FAD_binding_8"/>
    <property type="match status" value="1"/>
</dbReference>
<evidence type="ECO:0000256" key="14">
    <source>
        <dbReference type="SAM" id="MobiDB-lite"/>
    </source>
</evidence>
<comment type="caution">
    <text evidence="17">The sequence shown here is derived from an EMBL/GenBank/DDBJ whole genome shotgun (WGS) entry which is preliminary data.</text>
</comment>
<dbReference type="EMBL" id="SGPJ01000034">
    <property type="protein sequence ID" value="THH01025.1"/>
    <property type="molecule type" value="Genomic_DNA"/>
</dbReference>
<evidence type="ECO:0000256" key="7">
    <source>
        <dbReference type="ARBA" id="ARBA00022982"/>
    </source>
</evidence>
<sequence>MSSPVVAAAIPSVSTLKSAAQTSTAGFDNANLVFNVDLFLVAFVALFFLLSLPRAVVRYTHSSEWFDGQLLRYVTLSKSRRSHRPETLPAPLTAAHTHTSRTPTPTSTDWLNDSEKYMDNGGYTSASHAVLNRSGSGSSQAHLLRNYSSSSGRARRAHLNLQSHMPNWTTMLPQLSWITRISLRPGLTIGGASILIAYFAVMLYAGLYMSNPFTQPLRTGYVAISQIPVVVLLATKVNVLGMLLGAAYTRLNYLHRFAGRLLVLAVNIHAIGYFYSWSLAGTFTTQMAKPMHVYGFVALLAADALILFSTDFMRRQYYGTFIVMHVIGVVTFLVTVFMHSTDSAPYILFALAAYMFDRLMRLVKTRYTVARLCALSELNMTRVEVQGINAGWRAGQHVRLRILSRGLGLFGWMECHPFTIASVSKSHNGEGLILMCKKTGMWTSRLYDLARRAEYSETNGYSQEVKVLVEGPYGGPGHTLYSSFSGALLVAGGSGITFALGVLQDLLQKDLEGRSRLKCIELVWSVQDPSAVLPLLPLFSALLAQSSSRPYYTTVNISVSYTRCFSNPPEHVSKTLSRLPPGLTVTPGRPKLQSTLASVVDRACALFHRGRENVGAPAGVLVTVCGPQGLAEDVRKAVRRIEPERRKRAGGVELHDEVFGS</sequence>
<keyword evidence="11 15" id="KW-0472">Membrane</keyword>
<dbReference type="InterPro" id="IPR017927">
    <property type="entry name" value="FAD-bd_FR_type"/>
</dbReference>
<dbReference type="EC" id="1.16.1.9" evidence="3"/>
<keyword evidence="18" id="KW-1185">Reference proteome</keyword>
<dbReference type="Pfam" id="PF08030">
    <property type="entry name" value="NAD_binding_6"/>
    <property type="match status" value="1"/>
</dbReference>
<keyword evidence="5" id="KW-1003">Cell membrane</keyword>
<dbReference type="PANTHER" id="PTHR32361">
    <property type="entry name" value="FERRIC/CUPRIC REDUCTASE TRANSMEMBRANE COMPONENT"/>
    <property type="match status" value="1"/>
</dbReference>
<dbReference type="SUPFAM" id="SSF52343">
    <property type="entry name" value="Ferredoxin reductase-like, C-terminal NADP-linked domain"/>
    <property type="match status" value="1"/>
</dbReference>
<dbReference type="InterPro" id="IPR013130">
    <property type="entry name" value="Fe3_Rdtase_TM_dom"/>
</dbReference>
<dbReference type="InterPro" id="IPR051410">
    <property type="entry name" value="Ferric/Cupric_Reductase"/>
</dbReference>
<evidence type="ECO:0000256" key="4">
    <source>
        <dbReference type="ARBA" id="ARBA00022448"/>
    </source>
</evidence>
<comment type="catalytic activity">
    <reaction evidence="13">
        <text>2 a Fe(II)-siderophore + NADP(+) + H(+) = 2 a Fe(III)-siderophore + NADPH</text>
        <dbReference type="Rhea" id="RHEA:28795"/>
        <dbReference type="Rhea" id="RHEA-COMP:11342"/>
        <dbReference type="Rhea" id="RHEA-COMP:11344"/>
        <dbReference type="ChEBI" id="CHEBI:15378"/>
        <dbReference type="ChEBI" id="CHEBI:29033"/>
        <dbReference type="ChEBI" id="CHEBI:29034"/>
        <dbReference type="ChEBI" id="CHEBI:57783"/>
        <dbReference type="ChEBI" id="CHEBI:58349"/>
        <dbReference type="EC" id="1.16.1.9"/>
    </reaction>
</comment>
<feature type="transmembrane region" description="Helical" evidence="15">
    <location>
        <begin position="187"/>
        <end position="207"/>
    </location>
</feature>
<evidence type="ECO:0000256" key="13">
    <source>
        <dbReference type="ARBA" id="ARBA00048483"/>
    </source>
</evidence>
<evidence type="ECO:0000256" key="9">
    <source>
        <dbReference type="ARBA" id="ARBA00023002"/>
    </source>
</evidence>
<evidence type="ECO:0000256" key="6">
    <source>
        <dbReference type="ARBA" id="ARBA00022692"/>
    </source>
</evidence>
<dbReference type="AlphaFoldDB" id="A0A4S4KQX5"/>
<keyword evidence="9" id="KW-0560">Oxidoreductase</keyword>
<feature type="domain" description="FAD-binding FR-type" evidence="16">
    <location>
        <begin position="362"/>
        <end position="479"/>
    </location>
</feature>
<dbReference type="GO" id="GO:0006879">
    <property type="term" value="P:intracellular iron ion homeostasis"/>
    <property type="evidence" value="ECO:0007669"/>
    <property type="project" value="TreeGrafter"/>
</dbReference>
<dbReference type="SFLD" id="SFLDG01168">
    <property type="entry name" value="Ferric_reductase_subgroup_(FRE"/>
    <property type="match status" value="1"/>
</dbReference>
<dbReference type="GO" id="GO:0006826">
    <property type="term" value="P:iron ion transport"/>
    <property type="evidence" value="ECO:0007669"/>
    <property type="project" value="UniProtKB-ARBA"/>
</dbReference>
<evidence type="ECO:0000313" key="17">
    <source>
        <dbReference type="EMBL" id="THH01025.1"/>
    </source>
</evidence>
<evidence type="ECO:0000256" key="15">
    <source>
        <dbReference type="SAM" id="Phobius"/>
    </source>
</evidence>
<evidence type="ECO:0000256" key="2">
    <source>
        <dbReference type="ARBA" id="ARBA00006278"/>
    </source>
</evidence>
<dbReference type="InterPro" id="IPR013112">
    <property type="entry name" value="FAD-bd_8"/>
</dbReference>
<dbReference type="InterPro" id="IPR013121">
    <property type="entry name" value="Fe_red_NAD-bd_6"/>
</dbReference>
<evidence type="ECO:0000256" key="5">
    <source>
        <dbReference type="ARBA" id="ARBA00022475"/>
    </source>
</evidence>
<gene>
    <name evidence="17" type="ORF">EW026_g1607</name>
</gene>
<dbReference type="GO" id="GO:0015677">
    <property type="term" value="P:copper ion import"/>
    <property type="evidence" value="ECO:0007669"/>
    <property type="project" value="TreeGrafter"/>
</dbReference>
<keyword evidence="7" id="KW-0249">Electron transport</keyword>
<keyword evidence="4" id="KW-0813">Transport</keyword>
<dbReference type="Proteomes" id="UP000309038">
    <property type="component" value="Unassembled WGS sequence"/>
</dbReference>
<dbReference type="InterPro" id="IPR039261">
    <property type="entry name" value="FNR_nucleotide-bd"/>
</dbReference>
<keyword evidence="8 15" id="KW-1133">Transmembrane helix</keyword>
<keyword evidence="10" id="KW-0406">Ion transport</keyword>
<dbReference type="PROSITE" id="PS51384">
    <property type="entry name" value="FAD_FR"/>
    <property type="match status" value="1"/>
</dbReference>
<dbReference type="CDD" id="cd06186">
    <property type="entry name" value="NOX_Duox_like_FAD_NADP"/>
    <property type="match status" value="1"/>
</dbReference>
<feature type="transmembrane region" description="Helical" evidence="15">
    <location>
        <begin position="30"/>
        <end position="52"/>
    </location>
</feature>